<evidence type="ECO:0000313" key="4">
    <source>
        <dbReference type="EMBL" id="SNZ09878.1"/>
    </source>
</evidence>
<dbReference type="EMBL" id="OBEI01000008">
    <property type="protein sequence ID" value="SNZ09878.1"/>
    <property type="molecule type" value="Genomic_DNA"/>
</dbReference>
<accession>A0A285NKX2</accession>
<gene>
    <name evidence="4" type="ORF">SAMN06265182_1643</name>
</gene>
<dbReference type="Pfam" id="PF08241">
    <property type="entry name" value="Methyltransf_11"/>
    <property type="match status" value="1"/>
</dbReference>
<feature type="domain" description="Methyltransferase type 11" evidence="3">
    <location>
        <begin position="42"/>
        <end position="128"/>
    </location>
</feature>
<organism evidence="4 5">
    <name type="scientific">Persephonella hydrogeniphila</name>
    <dbReference type="NCBI Taxonomy" id="198703"/>
    <lineage>
        <taxon>Bacteria</taxon>
        <taxon>Pseudomonadati</taxon>
        <taxon>Aquificota</taxon>
        <taxon>Aquificia</taxon>
        <taxon>Aquificales</taxon>
        <taxon>Hydrogenothermaceae</taxon>
        <taxon>Persephonella</taxon>
    </lineage>
</organism>
<keyword evidence="5" id="KW-1185">Reference proteome</keyword>
<dbReference type="Proteomes" id="UP000219036">
    <property type="component" value="Unassembled WGS sequence"/>
</dbReference>
<dbReference type="InterPro" id="IPR050602">
    <property type="entry name" value="Malonyl-ACP_OMT"/>
</dbReference>
<dbReference type="InterPro" id="IPR029063">
    <property type="entry name" value="SAM-dependent_MTases_sf"/>
</dbReference>
<evidence type="ECO:0000256" key="2">
    <source>
        <dbReference type="ARBA" id="ARBA00022679"/>
    </source>
</evidence>
<dbReference type="GO" id="GO:0032259">
    <property type="term" value="P:methylation"/>
    <property type="evidence" value="ECO:0007669"/>
    <property type="project" value="UniProtKB-KW"/>
</dbReference>
<evidence type="ECO:0000256" key="1">
    <source>
        <dbReference type="ARBA" id="ARBA00022603"/>
    </source>
</evidence>
<proteinExistence type="predicted"/>
<dbReference type="RefSeq" id="WP_180754037.1">
    <property type="nucleotide sequence ID" value="NZ_OBEI01000008.1"/>
</dbReference>
<keyword evidence="1 4" id="KW-0489">Methyltransferase</keyword>
<name>A0A285NKX2_9AQUI</name>
<protein>
    <submittedName>
        <fullName evidence="4">Malonyl-CoA O-methyltransferase</fullName>
    </submittedName>
</protein>
<dbReference type="SUPFAM" id="SSF53335">
    <property type="entry name" value="S-adenosyl-L-methionine-dependent methyltransferases"/>
    <property type="match status" value="1"/>
</dbReference>
<evidence type="ECO:0000259" key="3">
    <source>
        <dbReference type="Pfam" id="PF08241"/>
    </source>
</evidence>
<dbReference type="GO" id="GO:0008757">
    <property type="term" value="F:S-adenosylmethionine-dependent methyltransferase activity"/>
    <property type="evidence" value="ECO:0007669"/>
    <property type="project" value="InterPro"/>
</dbReference>
<evidence type="ECO:0000313" key="5">
    <source>
        <dbReference type="Proteomes" id="UP000219036"/>
    </source>
</evidence>
<reference evidence="5" key="1">
    <citation type="submission" date="2017-09" db="EMBL/GenBank/DDBJ databases">
        <authorList>
            <person name="Varghese N."/>
            <person name="Submissions S."/>
        </authorList>
    </citation>
    <scope>NUCLEOTIDE SEQUENCE [LARGE SCALE GENOMIC DNA]</scope>
    <source>
        <strain evidence="5">DSM 15103</strain>
    </source>
</reference>
<sequence>MKTLVKFSFSRFSESYDKEAVLQKEAAKILIEFAGRLKGKILDIGCGTGFLYRYSEWKNTVGIDIAEDMVRFYKKFNRSVILGDMEKLPFQENSFDNVVSNFSLHWADFGTTVSQVRHVLKKDGCFVFNIPVGGSLKAVEKILGDTTFDFLCVPEILDILRENGFRIEDFFVENLEKEFENGYELLMHLHKTGVAINTESKSIGEKRKIVQKFKENKTPVQLNFKLLFVKAYL</sequence>
<keyword evidence="2 4" id="KW-0808">Transferase</keyword>
<dbReference type="CDD" id="cd02440">
    <property type="entry name" value="AdoMet_MTases"/>
    <property type="match status" value="1"/>
</dbReference>
<dbReference type="PANTHER" id="PTHR13090:SF1">
    <property type="entry name" value="ARGININE-HYDROXYLASE NDUFAF5, MITOCHONDRIAL"/>
    <property type="match status" value="1"/>
</dbReference>
<dbReference type="InterPro" id="IPR013216">
    <property type="entry name" value="Methyltransf_11"/>
</dbReference>
<dbReference type="Gene3D" id="3.40.50.150">
    <property type="entry name" value="Vaccinia Virus protein VP39"/>
    <property type="match status" value="1"/>
</dbReference>
<dbReference type="PANTHER" id="PTHR13090">
    <property type="entry name" value="ARGININE-HYDROXYLASE NDUFAF5, MITOCHONDRIAL"/>
    <property type="match status" value="1"/>
</dbReference>
<dbReference type="AlphaFoldDB" id="A0A285NKX2"/>